<organism evidence="1 2">
    <name type="scientific">Heyndrickxia oleronia</name>
    <dbReference type="NCBI Taxonomy" id="38875"/>
    <lineage>
        <taxon>Bacteria</taxon>
        <taxon>Bacillati</taxon>
        <taxon>Bacillota</taxon>
        <taxon>Bacilli</taxon>
        <taxon>Bacillales</taxon>
        <taxon>Bacillaceae</taxon>
        <taxon>Heyndrickxia</taxon>
    </lineage>
</organism>
<comment type="caution">
    <text evidence="1">The sequence shown here is derived from an EMBL/GenBank/DDBJ whole genome shotgun (WGS) entry which is preliminary data.</text>
</comment>
<dbReference type="AlphaFoldDB" id="A0A8E2I880"/>
<evidence type="ECO:0008006" key="3">
    <source>
        <dbReference type="Google" id="ProtNLM"/>
    </source>
</evidence>
<dbReference type="Pfam" id="PF14281">
    <property type="entry name" value="PDDEXK_4"/>
    <property type="match status" value="1"/>
</dbReference>
<accession>A0A8E2I880</accession>
<name>A0A8E2I880_9BACI</name>
<dbReference type="EMBL" id="MTLA01000102">
    <property type="protein sequence ID" value="OOP68556.1"/>
    <property type="molecule type" value="Genomic_DNA"/>
</dbReference>
<evidence type="ECO:0000313" key="2">
    <source>
        <dbReference type="Proteomes" id="UP000189761"/>
    </source>
</evidence>
<evidence type="ECO:0000313" key="1">
    <source>
        <dbReference type="EMBL" id="OOP68556.1"/>
    </source>
</evidence>
<reference evidence="1 2" key="1">
    <citation type="submission" date="2017-01" db="EMBL/GenBank/DDBJ databases">
        <title>Draft genome sequence of Bacillus oleronius.</title>
        <authorList>
            <person name="Allam M."/>
        </authorList>
    </citation>
    <scope>NUCLEOTIDE SEQUENCE [LARGE SCALE GENOMIC DNA]</scope>
    <source>
        <strain evidence="1 2">DSM 9356</strain>
    </source>
</reference>
<protein>
    <recommendedName>
        <fullName evidence="3">PD-(D/E)XK nuclease superfamily protein</fullName>
    </recommendedName>
</protein>
<dbReference type="Proteomes" id="UP000189761">
    <property type="component" value="Unassembled WGS sequence"/>
</dbReference>
<gene>
    <name evidence="1" type="ORF">BWZ43_09820</name>
</gene>
<keyword evidence="2" id="KW-1185">Reference proteome</keyword>
<sequence length="336" mass="39425">MNKLNRPNLFNYATSELSQDAFLCWLLEWANPQYKAMDENLHLTALQFITEIFTKHGMQMVEIGRIEIIRQQSKIDVLAVINHEIYILIEDKTYTKEHSDQLNRYRKTLYDEGKDKQLPIYYKIGNQGNYEMVKKAGFELFGRKEMLTILETGIQGGTSNPILVDYYEHLKNIDAQHESYQKQPLATWGFLSWHGFYSKLQEEGIHGHWDYVANPRGGFNGFWWHWKNADSCRVYLQLENEKLCCKIQVKDKSKRSELRSFWSKIILEHCNKLVLSFIKPERFGNGEFMTVAILDEYRTTDKNGMIDLQQTLATLKKAETMLDDIVSHSSMLVVNK</sequence>
<proteinExistence type="predicted"/>
<dbReference type="InterPro" id="IPR029470">
    <property type="entry name" value="PDDEXK_4"/>
</dbReference>